<keyword evidence="3 7" id="KW-0812">Transmembrane</keyword>
<evidence type="ECO:0000313" key="10">
    <source>
        <dbReference type="EMBL" id="MDB2001619.1"/>
    </source>
</evidence>
<evidence type="ECO:0000256" key="2">
    <source>
        <dbReference type="ARBA" id="ARBA00022448"/>
    </source>
</evidence>
<dbReference type="SUPFAM" id="SSF103473">
    <property type="entry name" value="MFS general substrate transporter"/>
    <property type="match status" value="1"/>
</dbReference>
<organism evidence="10 11">
    <name type="scientific">Clostridium symbiosum</name>
    <name type="common">Bacteroides symbiosus</name>
    <dbReference type="NCBI Taxonomy" id="1512"/>
    <lineage>
        <taxon>Bacteria</taxon>
        <taxon>Bacillati</taxon>
        <taxon>Bacillota</taxon>
        <taxon>Clostridia</taxon>
        <taxon>Lachnospirales</taxon>
        <taxon>Lachnospiraceae</taxon>
        <taxon>Otoolea</taxon>
    </lineage>
</organism>
<dbReference type="GeneID" id="57967882"/>
<dbReference type="InterPro" id="IPR020846">
    <property type="entry name" value="MFS_dom"/>
</dbReference>
<keyword evidence="5 7" id="KW-0472">Membrane</keyword>
<evidence type="ECO:0000313" key="11">
    <source>
        <dbReference type="Proteomes" id="UP001300871"/>
    </source>
</evidence>
<dbReference type="GO" id="GO:0022857">
    <property type="term" value="F:transmembrane transporter activity"/>
    <property type="evidence" value="ECO:0007669"/>
    <property type="project" value="InterPro"/>
</dbReference>
<evidence type="ECO:0000256" key="1">
    <source>
        <dbReference type="ARBA" id="ARBA00004651"/>
    </source>
</evidence>
<comment type="caution">
    <text evidence="10">The sequence shown here is derived from an EMBL/GenBank/DDBJ whole genome shotgun (WGS) entry which is preliminary data.</text>
</comment>
<evidence type="ECO:0000313" key="9">
    <source>
        <dbReference type="EMBL" id="MCK0084437.1"/>
    </source>
</evidence>
<dbReference type="Proteomes" id="UP001300871">
    <property type="component" value="Unassembled WGS sequence"/>
</dbReference>
<dbReference type="EMBL" id="JAQLGM010000043">
    <property type="protein sequence ID" value="MDB2001619.1"/>
    <property type="molecule type" value="Genomic_DNA"/>
</dbReference>
<name>A0AAW6ASH3_CLOSY</name>
<comment type="subcellular location">
    <subcellularLocation>
        <location evidence="1">Cell membrane</location>
        <topology evidence="1">Multi-pass membrane protein</topology>
    </subcellularLocation>
</comment>
<feature type="transmembrane region" description="Helical" evidence="7">
    <location>
        <begin position="78"/>
        <end position="97"/>
    </location>
</feature>
<dbReference type="InterPro" id="IPR011701">
    <property type="entry name" value="MFS"/>
</dbReference>
<evidence type="ECO:0000256" key="4">
    <source>
        <dbReference type="ARBA" id="ARBA00022989"/>
    </source>
</evidence>
<feature type="region of interest" description="Disordered" evidence="6">
    <location>
        <begin position="194"/>
        <end position="214"/>
    </location>
</feature>
<dbReference type="PANTHER" id="PTHR11360:SF284">
    <property type="entry name" value="EG:103B4.3 PROTEIN-RELATED"/>
    <property type="match status" value="1"/>
</dbReference>
<keyword evidence="2" id="KW-0813">Transport</keyword>
<evidence type="ECO:0000256" key="7">
    <source>
        <dbReference type="SAM" id="Phobius"/>
    </source>
</evidence>
<feature type="transmembrane region" description="Helical" evidence="7">
    <location>
        <begin position="168"/>
        <end position="188"/>
    </location>
</feature>
<dbReference type="EMBL" id="JAINVB010000001">
    <property type="protein sequence ID" value="MCK0084437.1"/>
    <property type="molecule type" value="Genomic_DNA"/>
</dbReference>
<feature type="compositionally biased region" description="Polar residues" evidence="6">
    <location>
        <begin position="197"/>
        <end position="207"/>
    </location>
</feature>
<feature type="transmembrane region" description="Helical" evidence="7">
    <location>
        <begin position="295"/>
        <end position="312"/>
    </location>
</feature>
<dbReference type="InterPro" id="IPR050327">
    <property type="entry name" value="Proton-linked_MCT"/>
</dbReference>
<reference evidence="9" key="1">
    <citation type="journal article" date="2022" name="Cell Host Microbe">
        <title>Colonization of the live biotherapeutic product VE303 and modulation of the microbiota and metabolites in healthy volunteers.</title>
        <authorList>
            <person name="Dsouza M."/>
            <person name="Menon R."/>
            <person name="Crossette E."/>
            <person name="Bhattarai S.K."/>
            <person name="Schneider J."/>
            <person name="Kim Y.G."/>
            <person name="Reddy S."/>
            <person name="Caballero S."/>
            <person name="Felix C."/>
            <person name="Cornacchione L."/>
            <person name="Hendrickson J."/>
            <person name="Watson A.R."/>
            <person name="Minot S.S."/>
            <person name="Greenfield N."/>
            <person name="Schopf L."/>
            <person name="Szabady R."/>
            <person name="Patarroyo J."/>
            <person name="Smith W."/>
            <person name="Harrison P."/>
            <person name="Kuijper E.J."/>
            <person name="Kelly C.P."/>
            <person name="Olle B."/>
            <person name="Bobilev D."/>
            <person name="Silber J.L."/>
            <person name="Bucci V."/>
            <person name="Roberts B."/>
            <person name="Faith J."/>
            <person name="Norman J.M."/>
        </authorList>
    </citation>
    <scope>NUCLEOTIDE SEQUENCE</scope>
    <source>
        <strain evidence="9">VE303-04</strain>
    </source>
</reference>
<gene>
    <name evidence="9" type="ORF">K5I21_00815</name>
    <name evidence="10" type="ORF">PM006_15550</name>
</gene>
<feature type="transmembrane region" description="Helical" evidence="7">
    <location>
        <begin position="42"/>
        <end position="66"/>
    </location>
</feature>
<dbReference type="GO" id="GO:0005886">
    <property type="term" value="C:plasma membrane"/>
    <property type="evidence" value="ECO:0007669"/>
    <property type="project" value="UniProtKB-SubCell"/>
</dbReference>
<feature type="transmembrane region" description="Helical" evidence="7">
    <location>
        <begin position="354"/>
        <end position="376"/>
    </location>
</feature>
<feature type="transmembrane region" description="Helical" evidence="7">
    <location>
        <begin position="318"/>
        <end position="342"/>
    </location>
</feature>
<feature type="transmembrane region" description="Helical" evidence="7">
    <location>
        <begin position="268"/>
        <end position="286"/>
    </location>
</feature>
<feature type="transmembrane region" description="Helical" evidence="7">
    <location>
        <begin position="229"/>
        <end position="248"/>
    </location>
</feature>
<evidence type="ECO:0000256" key="3">
    <source>
        <dbReference type="ARBA" id="ARBA00022692"/>
    </source>
</evidence>
<evidence type="ECO:0000256" key="5">
    <source>
        <dbReference type="ARBA" id="ARBA00023136"/>
    </source>
</evidence>
<proteinExistence type="predicted"/>
<dbReference type="Pfam" id="PF07690">
    <property type="entry name" value="MFS_1"/>
    <property type="match status" value="1"/>
</dbReference>
<dbReference type="Gene3D" id="1.20.1250.20">
    <property type="entry name" value="MFS general substrate transporter like domains"/>
    <property type="match status" value="2"/>
</dbReference>
<feature type="transmembrane region" description="Helical" evidence="7">
    <location>
        <begin position="138"/>
        <end position="156"/>
    </location>
</feature>
<feature type="domain" description="Major facilitator superfamily (MFS) profile" evidence="8">
    <location>
        <begin position="9"/>
        <end position="408"/>
    </location>
</feature>
<dbReference type="InterPro" id="IPR036259">
    <property type="entry name" value="MFS_trans_sf"/>
</dbReference>
<feature type="transmembrane region" description="Helical" evidence="7">
    <location>
        <begin position="12"/>
        <end position="36"/>
    </location>
</feature>
<dbReference type="PROSITE" id="PS50850">
    <property type="entry name" value="MFS"/>
    <property type="match status" value="1"/>
</dbReference>
<protein>
    <submittedName>
        <fullName evidence="10">MFS transporter</fullName>
    </submittedName>
</protein>
<evidence type="ECO:0000259" key="8">
    <source>
        <dbReference type="PROSITE" id="PS50850"/>
    </source>
</evidence>
<feature type="transmembrane region" description="Helical" evidence="7">
    <location>
        <begin position="382"/>
        <end position="401"/>
    </location>
</feature>
<reference evidence="10" key="2">
    <citation type="submission" date="2023-01" db="EMBL/GenBank/DDBJ databases">
        <title>Human gut microbiome strain richness.</title>
        <authorList>
            <person name="Chen-Liaw A."/>
        </authorList>
    </citation>
    <scope>NUCLEOTIDE SEQUENCE</scope>
    <source>
        <strain evidence="10">B1_m1001713B170214d0_201011</strain>
    </source>
</reference>
<dbReference type="Proteomes" id="UP001203136">
    <property type="component" value="Unassembled WGS sequence"/>
</dbReference>
<sequence length="422" mass="45503">MKNKKPHYAWIILLGVILIRGFAGGGINSVSGLFLYPVSRDIGVGIGTLSIYLSITSIVMVLWLPLAGRLINRYDVRLVAAAGAVLQALSFMSFGLMNSVYGWYLMAVPYAMGSTILVSLLGPILINRWFAGNTGMMLGLQMAFVGLFGSVFQPAASKIISVHGWRAGYLFVGGVTLTAVLLSSVLFLRNRPEDKSTSPYRTGTQADRSAGRKESDLVEIPEKMALHSASFYLLLFFMISITGIGVFTQHIPTYGALLGYTTAETGNALAYASIGSAAGSIAIGVISDRIGSLKTCYGVLGIGFLAMAGYLLSGSSLLLFRMSAFCQGLISAGIMVLSPILTLRFYGRKDYEKIFAKVSMGAPIASVILIPVYGFIYDMTNSYRFVLLLMIGLLSAALFCISAGWKYRCTQAGCPVIWKNRR</sequence>
<accession>A0AAW6ASH3</accession>
<dbReference type="AlphaFoldDB" id="A0AAW6ASH3"/>
<keyword evidence="4 7" id="KW-1133">Transmembrane helix</keyword>
<feature type="transmembrane region" description="Helical" evidence="7">
    <location>
        <begin position="103"/>
        <end position="126"/>
    </location>
</feature>
<dbReference type="RefSeq" id="WP_003497527.1">
    <property type="nucleotide sequence ID" value="NZ_BAABZD010000003.1"/>
</dbReference>
<evidence type="ECO:0000256" key="6">
    <source>
        <dbReference type="SAM" id="MobiDB-lite"/>
    </source>
</evidence>
<dbReference type="PANTHER" id="PTHR11360">
    <property type="entry name" value="MONOCARBOXYLATE TRANSPORTER"/>
    <property type="match status" value="1"/>
</dbReference>